<dbReference type="PIRSF" id="PIRSF000292">
    <property type="entry name" value="Ubi_od_II"/>
    <property type="match status" value="1"/>
</dbReference>
<keyword evidence="3 12" id="KW-0813">Transport</keyword>
<dbReference type="InterPro" id="IPR036257">
    <property type="entry name" value="Cyt_c_oxidase_su2_TM_sf"/>
</dbReference>
<evidence type="ECO:0000256" key="4">
    <source>
        <dbReference type="ARBA" id="ARBA00022475"/>
    </source>
</evidence>
<dbReference type="PANTHER" id="PTHR22888:SF18">
    <property type="entry name" value="CYTOCHROME BO(3) UBIQUINOL OXIDASE SUBUNIT 2"/>
    <property type="match status" value="1"/>
</dbReference>
<keyword evidence="4 12" id="KW-1003">Cell membrane</keyword>
<sequence length="289" mass="32754">MKLRKFFMRSKPFLVAGLFVFFLAGCRSQFPVLDPQGPVGKSEYQLIVFSAILIAVIVVPVLLILVYIVYRYRAHLGNNAPYTPEWADSKLLETVWWGIPILIVGVLGWYTVNTTFLLVKPPVKDVKPLTIQVISLDWKWLFQYPDQQIATVNYCEIPEGMPVQFVLTSDAPMNSFWVPQLGGQEYSMPGMAMRLWLQADKTGDYAGSGANFTGRGFAHMRFQVLARPQSSFNAWVDQIKKTSPPLTQAGYQQLKKPGVADHMSYSAYPPGLFNDVVNKNRNHPSSWRR</sequence>
<dbReference type="InterPro" id="IPR002429">
    <property type="entry name" value="CcO_II-like_C"/>
</dbReference>
<evidence type="ECO:0000256" key="9">
    <source>
        <dbReference type="ARBA" id="ARBA00022989"/>
    </source>
</evidence>
<comment type="similarity">
    <text evidence="2 12">Belongs to the cytochrome c oxidase subunit 2 family.</text>
</comment>
<protein>
    <recommendedName>
        <fullName evidence="12">Quinol oxidase subunit 2</fullName>
        <ecNumber evidence="12">1.10.3.-</ecNumber>
    </recommendedName>
</protein>
<dbReference type="PROSITE" id="PS51257">
    <property type="entry name" value="PROKAR_LIPOPROTEIN"/>
    <property type="match status" value="1"/>
</dbReference>
<comment type="caution">
    <text evidence="16">The sequence shown here is derived from an EMBL/GenBank/DDBJ whole genome shotgun (WGS) entry which is preliminary data.</text>
</comment>
<evidence type="ECO:0000256" key="8">
    <source>
        <dbReference type="ARBA" id="ARBA00022982"/>
    </source>
</evidence>
<evidence type="ECO:0000256" key="3">
    <source>
        <dbReference type="ARBA" id="ARBA00022448"/>
    </source>
</evidence>
<evidence type="ECO:0000256" key="5">
    <source>
        <dbReference type="ARBA" id="ARBA00022660"/>
    </source>
</evidence>
<keyword evidence="9 13" id="KW-1133">Transmembrane helix</keyword>
<dbReference type="InterPro" id="IPR034227">
    <property type="entry name" value="CuRO_UO_II"/>
</dbReference>
<dbReference type="PANTHER" id="PTHR22888">
    <property type="entry name" value="CYTOCHROME C OXIDASE, SUBUNIT II"/>
    <property type="match status" value="1"/>
</dbReference>
<dbReference type="EC" id="1.10.3.-" evidence="12"/>
<proteinExistence type="inferred from homology"/>
<dbReference type="RefSeq" id="WP_371754048.1">
    <property type="nucleotide sequence ID" value="NZ_JAYJLD010000011.1"/>
</dbReference>
<keyword evidence="11 12" id="KW-0472">Membrane</keyword>
<evidence type="ECO:0000256" key="7">
    <source>
        <dbReference type="ARBA" id="ARBA00022729"/>
    </source>
</evidence>
<evidence type="ECO:0000313" key="16">
    <source>
        <dbReference type="EMBL" id="MEB3101926.1"/>
    </source>
</evidence>
<dbReference type="InterPro" id="IPR011759">
    <property type="entry name" value="Cyt_c_oxidase_su2_TM_dom"/>
</dbReference>
<reference evidence="16" key="1">
    <citation type="submission" date="2023-12" db="EMBL/GenBank/DDBJ databases">
        <title>Fervidustalea candida gen. nov., sp. nov., a novel member of the family Paenibacillaceae isolated from a geothermal area.</title>
        <authorList>
            <person name="Li W.-J."/>
            <person name="Jiao J.-Y."/>
            <person name="Chen Y."/>
        </authorList>
    </citation>
    <scope>NUCLEOTIDE SEQUENCE</scope>
    <source>
        <strain evidence="16">SYSU GA230002</strain>
    </source>
</reference>
<feature type="transmembrane region" description="Helical" evidence="13">
    <location>
        <begin position="44"/>
        <end position="70"/>
    </location>
</feature>
<keyword evidence="7" id="KW-0732">Signal</keyword>
<keyword evidence="10 12" id="KW-0560">Oxidoreductase</keyword>
<feature type="domain" description="Cytochrome oxidase subunit II transmembrane region profile" evidence="15">
    <location>
        <begin position="24"/>
        <end position="122"/>
    </location>
</feature>
<evidence type="ECO:0000256" key="2">
    <source>
        <dbReference type="ARBA" id="ARBA00007866"/>
    </source>
</evidence>
<dbReference type="InterPro" id="IPR006333">
    <property type="entry name" value="Cyt_o_ubiquinol_oxidase_su2"/>
</dbReference>
<keyword evidence="17" id="KW-1185">Reference proteome</keyword>
<keyword evidence="8 12" id="KW-0249">Electron transport</keyword>
<dbReference type="Proteomes" id="UP001310386">
    <property type="component" value="Unassembled WGS sequence"/>
</dbReference>
<dbReference type="EMBL" id="JAYJLD010000011">
    <property type="protein sequence ID" value="MEB3101926.1"/>
    <property type="molecule type" value="Genomic_DNA"/>
</dbReference>
<evidence type="ECO:0000256" key="10">
    <source>
        <dbReference type="ARBA" id="ARBA00023002"/>
    </source>
</evidence>
<comment type="catalytic activity">
    <reaction evidence="12">
        <text>2 a quinol + O2 = 2 a quinone + 2 H2O</text>
        <dbReference type="Rhea" id="RHEA:55376"/>
        <dbReference type="ChEBI" id="CHEBI:15377"/>
        <dbReference type="ChEBI" id="CHEBI:15379"/>
        <dbReference type="ChEBI" id="CHEBI:24646"/>
        <dbReference type="ChEBI" id="CHEBI:132124"/>
    </reaction>
</comment>
<keyword evidence="6 13" id="KW-0812">Transmembrane</keyword>
<dbReference type="PROSITE" id="PS50999">
    <property type="entry name" value="COX2_TM"/>
    <property type="match status" value="1"/>
</dbReference>
<dbReference type="InterPro" id="IPR045187">
    <property type="entry name" value="CcO_II"/>
</dbReference>
<evidence type="ECO:0000256" key="13">
    <source>
        <dbReference type="SAM" id="Phobius"/>
    </source>
</evidence>
<evidence type="ECO:0000256" key="11">
    <source>
        <dbReference type="ARBA" id="ARBA00023136"/>
    </source>
</evidence>
<feature type="domain" description="Cytochrome oxidase subunit II copper A binding" evidence="14">
    <location>
        <begin position="126"/>
        <end position="238"/>
    </location>
</feature>
<comment type="function">
    <text evidence="12">Catalyzes quinol oxidation with the concomitant reduction of oxygen to water. Subunit II transfers the electrons from a quinol to the binuclear center of the catalytic subunit I.</text>
</comment>
<comment type="subcellular location">
    <subcellularLocation>
        <location evidence="1">Cell membrane</location>
        <topology evidence="1">Multi-pass membrane protein</topology>
    </subcellularLocation>
</comment>
<evidence type="ECO:0000256" key="1">
    <source>
        <dbReference type="ARBA" id="ARBA00004651"/>
    </source>
</evidence>
<dbReference type="InterPro" id="IPR008972">
    <property type="entry name" value="Cupredoxin"/>
</dbReference>
<evidence type="ECO:0000256" key="6">
    <source>
        <dbReference type="ARBA" id="ARBA00022692"/>
    </source>
</evidence>
<dbReference type="Gene3D" id="2.60.40.420">
    <property type="entry name" value="Cupredoxins - blue copper proteins"/>
    <property type="match status" value="1"/>
</dbReference>
<organism evidence="16 17">
    <name type="scientific">Ferviditalea candida</name>
    <dbReference type="NCBI Taxonomy" id="3108399"/>
    <lineage>
        <taxon>Bacteria</taxon>
        <taxon>Bacillati</taxon>
        <taxon>Bacillota</taxon>
        <taxon>Bacilli</taxon>
        <taxon>Bacillales</taxon>
        <taxon>Paenibacillaceae</taxon>
        <taxon>Ferviditalea</taxon>
    </lineage>
</organism>
<accession>A0ABU5ZJS8</accession>
<gene>
    <name evidence="16" type="ORF">VF724_09640</name>
</gene>
<evidence type="ECO:0000256" key="12">
    <source>
        <dbReference type="PIRNR" id="PIRNR000292"/>
    </source>
</evidence>
<dbReference type="CDD" id="cd04212">
    <property type="entry name" value="CuRO_UO_II"/>
    <property type="match status" value="1"/>
</dbReference>
<name>A0ABU5ZJS8_9BACL</name>
<dbReference type="SUPFAM" id="SSF81464">
    <property type="entry name" value="Cytochrome c oxidase subunit II-like, transmembrane region"/>
    <property type="match status" value="1"/>
</dbReference>
<feature type="transmembrane region" description="Helical" evidence="13">
    <location>
        <begin position="91"/>
        <end position="112"/>
    </location>
</feature>
<dbReference type="SUPFAM" id="SSF49503">
    <property type="entry name" value="Cupredoxins"/>
    <property type="match status" value="1"/>
</dbReference>
<dbReference type="PROSITE" id="PS50857">
    <property type="entry name" value="COX2_CUA"/>
    <property type="match status" value="1"/>
</dbReference>
<keyword evidence="5 12" id="KW-0679">Respiratory chain</keyword>
<dbReference type="Gene3D" id="1.10.287.90">
    <property type="match status" value="1"/>
</dbReference>
<evidence type="ECO:0000259" key="14">
    <source>
        <dbReference type="PROSITE" id="PS50857"/>
    </source>
</evidence>
<evidence type="ECO:0000259" key="15">
    <source>
        <dbReference type="PROSITE" id="PS50999"/>
    </source>
</evidence>
<evidence type="ECO:0000313" key="17">
    <source>
        <dbReference type="Proteomes" id="UP001310386"/>
    </source>
</evidence>